<proteinExistence type="predicted"/>
<protein>
    <submittedName>
        <fullName evidence="2">Paramyosin, short form-like</fullName>
    </submittedName>
</protein>
<dbReference type="Proteomes" id="UP000829291">
    <property type="component" value="Chromosome 2"/>
</dbReference>
<gene>
    <name evidence="2" type="primary">LOC124293072</name>
</gene>
<evidence type="ECO:0000313" key="1">
    <source>
        <dbReference type="Proteomes" id="UP000829291"/>
    </source>
</evidence>
<reference evidence="2" key="1">
    <citation type="submission" date="2025-08" db="UniProtKB">
        <authorList>
            <consortium name="RefSeq"/>
        </authorList>
    </citation>
    <scope>IDENTIFICATION</scope>
    <source>
        <tissue evidence="2">Thorax and Abdomen</tissue>
    </source>
</reference>
<organism evidence="1 2">
    <name type="scientific">Neodiprion lecontei</name>
    <name type="common">Redheaded pine sawfly</name>
    <dbReference type="NCBI Taxonomy" id="441921"/>
    <lineage>
        <taxon>Eukaryota</taxon>
        <taxon>Metazoa</taxon>
        <taxon>Ecdysozoa</taxon>
        <taxon>Arthropoda</taxon>
        <taxon>Hexapoda</taxon>
        <taxon>Insecta</taxon>
        <taxon>Pterygota</taxon>
        <taxon>Neoptera</taxon>
        <taxon>Endopterygota</taxon>
        <taxon>Hymenoptera</taxon>
        <taxon>Tenthredinoidea</taxon>
        <taxon>Diprionidae</taxon>
        <taxon>Diprioninae</taxon>
        <taxon>Neodiprion</taxon>
    </lineage>
</organism>
<dbReference type="RefSeq" id="XP_046588186.1">
    <property type="nucleotide sequence ID" value="XM_046732230.1"/>
</dbReference>
<sequence length="264" mass="31259">MASHVPLSHMPLEPKWRHRPTFVYNKNYAYGINYYQPMIDYIDERENRARAKSEYPHLPWSDSRALWEDKKVQTYTPRDLQRLAVDAEVQAKDHLSTFKVAKRSDFSLSKTIHASHVTKEIFPRKRVICRPVQVRPRSEPREIERKIMSDLELGSLQDVQTMREVKDALEHGRRLRGKSAKAIEFHLKADALQNLSQSQELADIRKFQRNAVHVLMDDRMHSQFMSNRARMARDDQKFLEPLDNLSHELKEFEQKSSGYFLDKR</sequence>
<accession>A0ABM3FJI5</accession>
<dbReference type="GeneID" id="124293072"/>
<name>A0ABM3FJI5_NEOLC</name>
<keyword evidence="1" id="KW-1185">Reference proteome</keyword>
<evidence type="ECO:0000313" key="2">
    <source>
        <dbReference type="RefSeq" id="XP_046588186.1"/>
    </source>
</evidence>